<dbReference type="InterPro" id="IPR002539">
    <property type="entry name" value="MaoC-like_dom"/>
</dbReference>
<dbReference type="PANTHER" id="PTHR42993:SF1">
    <property type="entry name" value="MAOC-LIKE DEHYDRATASE DOMAIN-CONTAINING PROTEIN"/>
    <property type="match status" value="1"/>
</dbReference>
<dbReference type="InterPro" id="IPR029069">
    <property type="entry name" value="HotDog_dom_sf"/>
</dbReference>
<protein>
    <submittedName>
        <fullName evidence="3">MaoC family dehydratase</fullName>
    </submittedName>
</protein>
<accession>A0A8I1A0W2</accession>
<dbReference type="Proteomes" id="UP000627573">
    <property type="component" value="Unassembled WGS sequence"/>
</dbReference>
<dbReference type="EMBL" id="JAECSB010000093">
    <property type="protein sequence ID" value="MBH5146677.1"/>
    <property type="molecule type" value="Genomic_DNA"/>
</dbReference>
<evidence type="ECO:0000259" key="2">
    <source>
        <dbReference type="Pfam" id="PF01575"/>
    </source>
</evidence>
<dbReference type="SUPFAM" id="SSF54637">
    <property type="entry name" value="Thioesterase/thiol ester dehydrase-isomerase"/>
    <property type="match status" value="1"/>
</dbReference>
<proteinExistence type="inferred from homology"/>
<dbReference type="PANTHER" id="PTHR42993">
    <property type="entry name" value="MAOC-LIKE DEHYDRATASE DOMAIN-CONTAINING PROTEIN"/>
    <property type="match status" value="1"/>
</dbReference>
<dbReference type="InterPro" id="IPR039375">
    <property type="entry name" value="NodN-like"/>
</dbReference>
<dbReference type="AlphaFoldDB" id="A0A8I1A0W2"/>
<dbReference type="Gene3D" id="3.10.129.10">
    <property type="entry name" value="Hotdog Thioesterase"/>
    <property type="match status" value="1"/>
</dbReference>
<sequence length="154" mass="16608">MTAALVTRQSPNDLYELVEVELPVTDWVTVEQDRIDQFADATGDHQWIHVDPQRASAGPYGKPIAHGYLSLSLLGPLFASVLEIVGASMVVNYGLEKVRFPAPLPVDSKVRLASTIISATEVTGGVQIVVRATLEAEGGSKPICVADAVFRYFV</sequence>
<keyword evidence="4" id="KW-1185">Reference proteome</keyword>
<dbReference type="Pfam" id="PF01575">
    <property type="entry name" value="MaoC_dehydratas"/>
    <property type="match status" value="1"/>
</dbReference>
<comment type="caution">
    <text evidence="3">The sequence shown here is derived from an EMBL/GenBank/DDBJ whole genome shotgun (WGS) entry which is preliminary data.</text>
</comment>
<evidence type="ECO:0000313" key="3">
    <source>
        <dbReference type="EMBL" id="MBH5146677.1"/>
    </source>
</evidence>
<evidence type="ECO:0000256" key="1">
    <source>
        <dbReference type="ARBA" id="ARBA00005254"/>
    </source>
</evidence>
<reference evidence="3 4" key="1">
    <citation type="submission" date="2020-12" db="EMBL/GenBank/DDBJ databases">
        <title>Draft genome sequence of furan degrading bacterial strain FUR100.</title>
        <authorList>
            <person name="Woiski C."/>
        </authorList>
    </citation>
    <scope>NUCLEOTIDE SEQUENCE [LARGE SCALE GENOMIC DNA]</scope>
    <source>
        <strain evidence="3 4">FUR100</strain>
    </source>
</reference>
<comment type="similarity">
    <text evidence="1">Belongs to the enoyl-CoA hydratase/isomerase family.</text>
</comment>
<dbReference type="RefSeq" id="WP_029538705.1">
    <property type="nucleotide sequence ID" value="NZ_CP176579.1"/>
</dbReference>
<dbReference type="CDD" id="cd03450">
    <property type="entry name" value="NodN"/>
    <property type="match status" value="1"/>
</dbReference>
<feature type="domain" description="MaoC-like" evidence="2">
    <location>
        <begin position="26"/>
        <end position="123"/>
    </location>
</feature>
<name>A0A8I1A0W2_RHOER</name>
<gene>
    <name evidence="3" type="ORF">I3517_29135</name>
</gene>
<organism evidence="3 4">
    <name type="scientific">Rhodococcus erythropolis</name>
    <name type="common">Arthrobacter picolinophilus</name>
    <dbReference type="NCBI Taxonomy" id="1833"/>
    <lineage>
        <taxon>Bacteria</taxon>
        <taxon>Bacillati</taxon>
        <taxon>Actinomycetota</taxon>
        <taxon>Actinomycetes</taxon>
        <taxon>Mycobacteriales</taxon>
        <taxon>Nocardiaceae</taxon>
        <taxon>Rhodococcus</taxon>
        <taxon>Rhodococcus erythropolis group</taxon>
    </lineage>
</organism>
<evidence type="ECO:0000313" key="4">
    <source>
        <dbReference type="Proteomes" id="UP000627573"/>
    </source>
</evidence>